<dbReference type="InterPro" id="IPR007627">
    <property type="entry name" value="RNA_pol_sigma70_r2"/>
</dbReference>
<dbReference type="EMBL" id="CP036264">
    <property type="protein sequence ID" value="QEF96996.1"/>
    <property type="molecule type" value="Genomic_DNA"/>
</dbReference>
<accession>A0A5B9M9U4</accession>
<keyword evidence="8" id="KW-1185">Reference proteome</keyword>
<evidence type="ECO:0000259" key="6">
    <source>
        <dbReference type="Pfam" id="PF04542"/>
    </source>
</evidence>
<dbReference type="Gene3D" id="1.10.1740.10">
    <property type="match status" value="1"/>
</dbReference>
<gene>
    <name evidence="7" type="ORF">Mal15_10260</name>
</gene>
<dbReference type="GO" id="GO:0003677">
    <property type="term" value="F:DNA binding"/>
    <property type="evidence" value="ECO:0007669"/>
    <property type="project" value="UniProtKB-KW"/>
</dbReference>
<dbReference type="GO" id="GO:0016987">
    <property type="term" value="F:sigma factor activity"/>
    <property type="evidence" value="ECO:0007669"/>
    <property type="project" value="UniProtKB-KW"/>
</dbReference>
<dbReference type="Pfam" id="PF04542">
    <property type="entry name" value="Sigma70_r2"/>
    <property type="match status" value="1"/>
</dbReference>
<evidence type="ECO:0000256" key="5">
    <source>
        <dbReference type="ARBA" id="ARBA00023163"/>
    </source>
</evidence>
<dbReference type="AlphaFoldDB" id="A0A5B9M9U4"/>
<dbReference type="PANTHER" id="PTHR43133">
    <property type="entry name" value="RNA POLYMERASE ECF-TYPE SIGMA FACTO"/>
    <property type="match status" value="1"/>
</dbReference>
<reference evidence="7 8" key="1">
    <citation type="submission" date="2019-02" db="EMBL/GenBank/DDBJ databases">
        <title>Planctomycetal bacteria perform biofilm scaping via a novel small molecule.</title>
        <authorList>
            <person name="Jeske O."/>
            <person name="Boedeker C."/>
            <person name="Wiegand S."/>
            <person name="Breitling P."/>
            <person name="Kallscheuer N."/>
            <person name="Jogler M."/>
            <person name="Rohde M."/>
            <person name="Petersen J."/>
            <person name="Medema M.H."/>
            <person name="Surup F."/>
            <person name="Jogler C."/>
        </authorList>
    </citation>
    <scope>NUCLEOTIDE SEQUENCE [LARGE SCALE GENOMIC DNA]</scope>
    <source>
        <strain evidence="7 8">Mal15</strain>
    </source>
</reference>
<feature type="domain" description="RNA polymerase sigma-70 region 2" evidence="6">
    <location>
        <begin position="27"/>
        <end position="95"/>
    </location>
</feature>
<proteinExistence type="inferred from homology"/>
<dbReference type="InterPro" id="IPR014284">
    <property type="entry name" value="RNA_pol_sigma-70_dom"/>
</dbReference>
<dbReference type="Proteomes" id="UP000321353">
    <property type="component" value="Chromosome"/>
</dbReference>
<protein>
    <submittedName>
        <fullName evidence="7">RNA polymerase sigma factor RpoE</fullName>
    </submittedName>
</protein>
<dbReference type="RefSeq" id="WP_167546634.1">
    <property type="nucleotide sequence ID" value="NZ_CP036264.1"/>
</dbReference>
<dbReference type="SUPFAM" id="SSF88946">
    <property type="entry name" value="Sigma2 domain of RNA polymerase sigma factors"/>
    <property type="match status" value="1"/>
</dbReference>
<evidence type="ECO:0000256" key="2">
    <source>
        <dbReference type="ARBA" id="ARBA00023015"/>
    </source>
</evidence>
<dbReference type="GO" id="GO:0006352">
    <property type="term" value="P:DNA-templated transcription initiation"/>
    <property type="evidence" value="ECO:0007669"/>
    <property type="project" value="InterPro"/>
</dbReference>
<keyword evidence="4" id="KW-0238">DNA-binding</keyword>
<dbReference type="KEGG" id="smam:Mal15_10260"/>
<dbReference type="PANTHER" id="PTHR43133:SF8">
    <property type="entry name" value="RNA POLYMERASE SIGMA FACTOR HI_1459-RELATED"/>
    <property type="match status" value="1"/>
</dbReference>
<evidence type="ECO:0000313" key="8">
    <source>
        <dbReference type="Proteomes" id="UP000321353"/>
    </source>
</evidence>
<dbReference type="InterPro" id="IPR013324">
    <property type="entry name" value="RNA_pol_sigma_r3/r4-like"/>
</dbReference>
<evidence type="ECO:0000256" key="4">
    <source>
        <dbReference type="ARBA" id="ARBA00023125"/>
    </source>
</evidence>
<dbReference type="NCBIfam" id="TIGR02937">
    <property type="entry name" value="sigma70-ECF"/>
    <property type="match status" value="1"/>
</dbReference>
<name>A0A5B9M9U4_9BACT</name>
<dbReference type="SUPFAM" id="SSF88659">
    <property type="entry name" value="Sigma3 and sigma4 domains of RNA polymerase sigma factors"/>
    <property type="match status" value="1"/>
</dbReference>
<evidence type="ECO:0000256" key="3">
    <source>
        <dbReference type="ARBA" id="ARBA00023082"/>
    </source>
</evidence>
<dbReference type="InterPro" id="IPR013325">
    <property type="entry name" value="RNA_pol_sigma_r2"/>
</dbReference>
<keyword evidence="5" id="KW-0804">Transcription</keyword>
<keyword evidence="3" id="KW-0731">Sigma factor</keyword>
<comment type="similarity">
    <text evidence="1">Belongs to the sigma-70 factor family. ECF subfamily.</text>
</comment>
<sequence>MNAPDTRPSILIRLRDHSDREAWQQFVQVYRGVIRRVSIRYGLQEADASDIVQEVLIRVSKGIVGFDHDSNQARFRTWLGQVIRSAIIDHHRRRPREQASGLTEVHDQLAQLTDMGDQQAFDRVMCHESRNEIFRWAAGRIRGEFAESSWMAFWKTSVEQQSVDTVAEQLGRSVGAVYTSRSRIMRRLREEVQRFDESLMPEDSSGESPDEP</sequence>
<evidence type="ECO:0000313" key="7">
    <source>
        <dbReference type="EMBL" id="QEF96996.1"/>
    </source>
</evidence>
<keyword evidence="2" id="KW-0805">Transcription regulation</keyword>
<dbReference type="InterPro" id="IPR039425">
    <property type="entry name" value="RNA_pol_sigma-70-like"/>
</dbReference>
<organism evidence="7 8">
    <name type="scientific">Stieleria maiorica</name>
    <dbReference type="NCBI Taxonomy" id="2795974"/>
    <lineage>
        <taxon>Bacteria</taxon>
        <taxon>Pseudomonadati</taxon>
        <taxon>Planctomycetota</taxon>
        <taxon>Planctomycetia</taxon>
        <taxon>Pirellulales</taxon>
        <taxon>Pirellulaceae</taxon>
        <taxon>Stieleria</taxon>
    </lineage>
</organism>
<evidence type="ECO:0000256" key="1">
    <source>
        <dbReference type="ARBA" id="ARBA00010641"/>
    </source>
</evidence>